<evidence type="ECO:0008006" key="4">
    <source>
        <dbReference type="Google" id="ProtNLM"/>
    </source>
</evidence>
<dbReference type="Proteomes" id="UP000054893">
    <property type="component" value="Unassembled WGS sequence"/>
</dbReference>
<dbReference type="EMBL" id="FCOC02000010">
    <property type="protein sequence ID" value="SAL35282.1"/>
    <property type="molecule type" value="Genomic_DNA"/>
</dbReference>
<accession>A0A158GTB6</accession>
<evidence type="ECO:0000256" key="1">
    <source>
        <dbReference type="SAM" id="MobiDB-lite"/>
    </source>
</evidence>
<feature type="region of interest" description="Disordered" evidence="1">
    <location>
        <begin position="1"/>
        <end position="25"/>
    </location>
</feature>
<dbReference type="AlphaFoldDB" id="A0A158GTB6"/>
<protein>
    <recommendedName>
        <fullName evidence="4">Chaperone protein DnaJ</fullName>
    </recommendedName>
</protein>
<dbReference type="Gene3D" id="6.20.20.10">
    <property type="match status" value="1"/>
</dbReference>
<dbReference type="SUPFAM" id="SSF57938">
    <property type="entry name" value="DnaJ/Hsp40 cysteine-rich domain"/>
    <property type="match status" value="1"/>
</dbReference>
<dbReference type="InterPro" id="IPR036410">
    <property type="entry name" value="HSP_DnaJ_Cys-rich_dom_sf"/>
</dbReference>
<dbReference type="RefSeq" id="WP_167353924.1">
    <property type="nucleotide sequence ID" value="NZ_FCOC02000010.1"/>
</dbReference>
<organism evidence="2 3">
    <name type="scientific">Caballeronia sordidicola</name>
    <name type="common">Burkholderia sordidicola</name>
    <dbReference type="NCBI Taxonomy" id="196367"/>
    <lineage>
        <taxon>Bacteria</taxon>
        <taxon>Pseudomonadati</taxon>
        <taxon>Pseudomonadota</taxon>
        <taxon>Betaproteobacteria</taxon>
        <taxon>Burkholderiales</taxon>
        <taxon>Burkholderiaceae</taxon>
        <taxon>Caballeronia</taxon>
    </lineage>
</organism>
<sequence>MPENTELNPGDEAAPGTPGTGENICPACNGSGKKDGGKCETCAGTGKVVEGIGGA</sequence>
<proteinExistence type="predicted"/>
<reference evidence="2 3" key="1">
    <citation type="submission" date="2016-01" db="EMBL/GenBank/DDBJ databases">
        <authorList>
            <person name="Oliw E.H."/>
        </authorList>
    </citation>
    <scope>NUCLEOTIDE SEQUENCE [LARGE SCALE GENOMIC DNA]</scope>
    <source>
        <strain evidence="2">LMG 22029</strain>
    </source>
</reference>
<evidence type="ECO:0000313" key="2">
    <source>
        <dbReference type="EMBL" id="SAL35282.1"/>
    </source>
</evidence>
<gene>
    <name evidence="2" type="ORF">AWB64_03484</name>
</gene>
<evidence type="ECO:0000313" key="3">
    <source>
        <dbReference type="Proteomes" id="UP000054893"/>
    </source>
</evidence>
<name>A0A158GTB6_CABSO</name>